<dbReference type="EMBL" id="CP072754">
    <property type="protein sequence ID" value="QUC17712.1"/>
    <property type="molecule type" value="Genomic_DNA"/>
</dbReference>
<dbReference type="Gene3D" id="2.60.40.1210">
    <property type="entry name" value="Cellobiose dehydrogenase, cytochrome domain"/>
    <property type="match status" value="1"/>
</dbReference>
<keyword evidence="3" id="KW-0732">Signal</keyword>
<keyword evidence="2" id="KW-1133">Transmembrane helix</keyword>
<feature type="chain" id="PRO_5033266710" description="DOMON domain-containing protein" evidence="3">
    <location>
        <begin position="23"/>
        <end position="389"/>
    </location>
</feature>
<dbReference type="InterPro" id="IPR005018">
    <property type="entry name" value="DOMON_domain"/>
</dbReference>
<dbReference type="SUPFAM" id="SSF49344">
    <property type="entry name" value="CBD9-like"/>
    <property type="match status" value="1"/>
</dbReference>
<evidence type="ECO:0000313" key="6">
    <source>
        <dbReference type="EMBL" id="QUC17712.1"/>
    </source>
</evidence>
<feature type="transmembrane region" description="Helical" evidence="2">
    <location>
        <begin position="250"/>
        <end position="270"/>
    </location>
</feature>
<dbReference type="Proteomes" id="UP000027002">
    <property type="component" value="Chromosome 2"/>
</dbReference>
<proteinExistence type="predicted"/>
<keyword evidence="2" id="KW-0472">Membrane</keyword>
<dbReference type="EMBL" id="BBTG02000018">
    <property type="protein sequence ID" value="GAO13974.1"/>
    <property type="molecule type" value="Genomic_DNA"/>
</dbReference>
<dbReference type="Pfam" id="PF16010">
    <property type="entry name" value="CDH-cyt"/>
    <property type="match status" value="1"/>
</dbReference>
<dbReference type="OrthoDB" id="19261at2759"/>
<evidence type="ECO:0000256" key="1">
    <source>
        <dbReference type="SAM" id="MobiDB-lite"/>
    </source>
</evidence>
<dbReference type="GeneID" id="66062731"/>
<evidence type="ECO:0000313" key="7">
    <source>
        <dbReference type="Proteomes" id="UP000027002"/>
    </source>
</evidence>
<dbReference type="AlphaFoldDB" id="A0A1B5KU29"/>
<reference evidence="6" key="3">
    <citation type="submission" date="2020-03" db="EMBL/GenBank/DDBJ databases">
        <title>A mixture of massive structural variations and highly conserved coding sequences in Ustilaginoidea virens genome.</title>
        <authorList>
            <person name="Zhang K."/>
            <person name="Zhao Z."/>
            <person name="Zhang Z."/>
            <person name="Li Y."/>
            <person name="Hsiang T."/>
            <person name="Sun W."/>
        </authorList>
    </citation>
    <scope>NUCLEOTIDE SEQUENCE</scope>
    <source>
        <strain evidence="6">UV-8b</strain>
    </source>
</reference>
<evidence type="ECO:0000313" key="8">
    <source>
        <dbReference type="Proteomes" id="UP000054053"/>
    </source>
</evidence>
<reference evidence="5" key="1">
    <citation type="journal article" date="2016" name="Genome Announc.">
        <title>Genome Sequence of Ustilaginoidea virens IPU010, a Rice Pathogenic Fungus Causing False Smut.</title>
        <authorList>
            <person name="Kumagai T."/>
            <person name="Ishii T."/>
            <person name="Terai G."/>
            <person name="Umemura M."/>
            <person name="Machida M."/>
            <person name="Asai K."/>
        </authorList>
    </citation>
    <scope>NUCLEOTIDE SEQUENCE [LARGE SCALE GENOMIC DNA]</scope>
    <source>
        <strain evidence="5">IPU010</strain>
    </source>
</reference>
<reference evidence="8" key="2">
    <citation type="journal article" date="2016" name="Genome Announc.">
        <title>Genome sequence of Ustilaginoidea virens IPU010, a rice pathogenic fungus causing false smut.</title>
        <authorList>
            <person name="Kumagai T."/>
            <person name="Ishii T."/>
            <person name="Terai G."/>
            <person name="Umemura M."/>
            <person name="Machida M."/>
            <person name="Asai K."/>
        </authorList>
    </citation>
    <scope>NUCLEOTIDE SEQUENCE [LARGE SCALE GENOMIC DNA]</scope>
    <source>
        <strain evidence="8">IPU010</strain>
    </source>
</reference>
<keyword evidence="2" id="KW-0812">Transmembrane</keyword>
<organism evidence="5 8">
    <name type="scientific">Ustilaginoidea virens</name>
    <name type="common">Rice false smut fungus</name>
    <name type="synonym">Villosiclava virens</name>
    <dbReference type="NCBI Taxonomy" id="1159556"/>
    <lineage>
        <taxon>Eukaryota</taxon>
        <taxon>Fungi</taxon>
        <taxon>Dikarya</taxon>
        <taxon>Ascomycota</taxon>
        <taxon>Pezizomycotina</taxon>
        <taxon>Sordariomycetes</taxon>
        <taxon>Hypocreomycetidae</taxon>
        <taxon>Hypocreales</taxon>
        <taxon>Clavicipitaceae</taxon>
        <taxon>Ustilaginoidea</taxon>
    </lineage>
</organism>
<dbReference type="Proteomes" id="UP000054053">
    <property type="component" value="Unassembled WGS sequence"/>
</dbReference>
<dbReference type="RefSeq" id="XP_042995385.1">
    <property type="nucleotide sequence ID" value="XM_043139451.1"/>
</dbReference>
<dbReference type="PANTHER" id="PTHR47797">
    <property type="entry name" value="DEHYDROGENASE, PUTATIVE (AFU_ORTHOLOGUE AFUA_8G05805)-RELATED"/>
    <property type="match status" value="1"/>
</dbReference>
<gene>
    <name evidence="6" type="ORF">UV8b_01953</name>
    <name evidence="5" type="ORF">UVI_02035270</name>
</gene>
<dbReference type="CDD" id="cd09630">
    <property type="entry name" value="CDH_like_cytochrome"/>
    <property type="match status" value="1"/>
</dbReference>
<dbReference type="InterPro" id="IPR015920">
    <property type="entry name" value="Cellobiose_DH-like_cyt"/>
</dbReference>
<protein>
    <recommendedName>
        <fullName evidence="4">DOMON domain-containing protein</fullName>
    </recommendedName>
</protein>
<keyword evidence="7" id="KW-1185">Reference proteome</keyword>
<dbReference type="CDD" id="cd08760">
    <property type="entry name" value="Cyt_b561_FRRS1_like"/>
    <property type="match status" value="1"/>
</dbReference>
<dbReference type="SMART" id="SM00664">
    <property type="entry name" value="DoH"/>
    <property type="match status" value="1"/>
</dbReference>
<sequence>MRFTSDIPVGAAILALSSTTEAALASFCPDKGDACFQWGAPQAALSAGSGNLYFQLRAPTSYQWIALGTGSSMKGSSMFVVYQNGDNNITLSTRKGQGHVMPRYSARSDVTLLEGSGIVNGSMVANVLCRACSDLDLSSSSSWISAWKMGSSLDSSNPSQSISTHDGKASFSVDLQQASITSDSNPFLASSNGGGSTRTGSTGAVVEEDDDDQNNRLEVAHGVIMAIVFVVGYPIGSAVMPLVGSWLIHAGWQMLAFLAMWAGFAVGYIASSREGEFFKDTHTRLGVFVCSLMGLQPVLGWLHHRHYLRHQRRGIVSHVHRWYGQGLMLLGIVNGGLGLHYADASKSFIAAYAVVAAVLGALYAASSVFGVIRRRRLSPHQKREGGITT</sequence>
<dbReference type="PANTHER" id="PTHR47797:SF4">
    <property type="entry name" value="DOMON DOMAIN-CONTAINING PROTEIN"/>
    <property type="match status" value="1"/>
</dbReference>
<evidence type="ECO:0000256" key="3">
    <source>
        <dbReference type="SAM" id="SignalP"/>
    </source>
</evidence>
<feature type="signal peptide" evidence="3">
    <location>
        <begin position="1"/>
        <end position="22"/>
    </location>
</feature>
<dbReference type="KEGG" id="uvi:66062731"/>
<feature type="domain" description="DOMON" evidence="4">
    <location>
        <begin position="64"/>
        <end position="148"/>
    </location>
</feature>
<feature type="transmembrane region" description="Helical" evidence="2">
    <location>
        <begin position="322"/>
        <end position="342"/>
    </location>
</feature>
<feature type="transmembrane region" description="Helical" evidence="2">
    <location>
        <begin position="223"/>
        <end position="243"/>
    </location>
</feature>
<evidence type="ECO:0000313" key="5">
    <source>
        <dbReference type="EMBL" id="GAO13974.1"/>
    </source>
</evidence>
<name>A0A1B5KU29_USTVR</name>
<feature type="region of interest" description="Disordered" evidence="1">
    <location>
        <begin position="183"/>
        <end position="208"/>
    </location>
</feature>
<feature type="transmembrane region" description="Helical" evidence="2">
    <location>
        <begin position="348"/>
        <end position="372"/>
    </location>
</feature>
<evidence type="ECO:0000256" key="2">
    <source>
        <dbReference type="SAM" id="Phobius"/>
    </source>
</evidence>
<evidence type="ECO:0000259" key="4">
    <source>
        <dbReference type="SMART" id="SM00664"/>
    </source>
</evidence>
<accession>A0A1B5KU29</accession>
<feature type="transmembrane region" description="Helical" evidence="2">
    <location>
        <begin position="282"/>
        <end position="302"/>
    </location>
</feature>